<protein>
    <submittedName>
        <fullName evidence="1">Uncharacterized protein</fullName>
    </submittedName>
</protein>
<dbReference type="RefSeq" id="WP_163941658.1">
    <property type="nucleotide sequence ID" value="NZ_JAAIKC010000001.1"/>
</dbReference>
<organism evidence="1">
    <name type="scientific">Paenibacillus sp. SYP-B3998</name>
    <dbReference type="NCBI Taxonomy" id="2678564"/>
    <lineage>
        <taxon>Bacteria</taxon>
        <taxon>Bacillati</taxon>
        <taxon>Bacillota</taxon>
        <taxon>Bacilli</taxon>
        <taxon>Bacillales</taxon>
        <taxon>Paenibacillaceae</taxon>
        <taxon>Paenibacillus</taxon>
    </lineage>
</organism>
<reference evidence="1" key="1">
    <citation type="submission" date="2020-02" db="EMBL/GenBank/DDBJ databases">
        <authorList>
            <person name="Shen X.-R."/>
            <person name="Zhang Y.-X."/>
        </authorList>
    </citation>
    <scope>NUCLEOTIDE SEQUENCE</scope>
    <source>
        <strain evidence="1">SYP-B3998</strain>
    </source>
</reference>
<dbReference type="AlphaFoldDB" id="A0A6G3ZU60"/>
<proteinExistence type="predicted"/>
<comment type="caution">
    <text evidence="1">The sequence shown here is derived from an EMBL/GenBank/DDBJ whole genome shotgun (WGS) entry which is preliminary data.</text>
</comment>
<dbReference type="EMBL" id="JAAIKC010000001">
    <property type="protein sequence ID" value="NEW05244.1"/>
    <property type="molecule type" value="Genomic_DNA"/>
</dbReference>
<gene>
    <name evidence="1" type="ORF">GK047_04315</name>
</gene>
<name>A0A6G3ZU60_9BACL</name>
<sequence>MIRYWLTPIVNKSPLKFGKARVNCEPLLELESLRNLSHQLHPRLLPMFKASLLLSDDEDVCGSTYTELNLSDANEVVFDGHPYHLSHCAEAFLERVLRPAEALGFVSSMDLNVLEGVSGQSKYWRRLWIEWLESGWEVILLREDGG</sequence>
<accession>A0A6G3ZU60</accession>
<evidence type="ECO:0000313" key="1">
    <source>
        <dbReference type="EMBL" id="NEW05244.1"/>
    </source>
</evidence>